<accession>A0A7W9HHD6</accession>
<evidence type="ECO:0000313" key="2">
    <source>
        <dbReference type="Proteomes" id="UP000552097"/>
    </source>
</evidence>
<keyword evidence="2" id="KW-1185">Reference proteome</keyword>
<proteinExistence type="predicted"/>
<evidence type="ECO:0000313" key="1">
    <source>
        <dbReference type="EMBL" id="MBB5801981.1"/>
    </source>
</evidence>
<protein>
    <submittedName>
        <fullName evidence="1">Uncharacterized protein</fullName>
    </submittedName>
</protein>
<name>A0A7W9HHD6_9PSEU</name>
<dbReference type="Proteomes" id="UP000552097">
    <property type="component" value="Unassembled WGS sequence"/>
</dbReference>
<dbReference type="AlphaFoldDB" id="A0A7W9HHD6"/>
<dbReference type="RefSeq" id="WP_184918414.1">
    <property type="nucleotide sequence ID" value="NZ_JACHMO010000001.1"/>
</dbReference>
<gene>
    <name evidence="1" type="ORF">F4560_001749</name>
</gene>
<reference evidence="1 2" key="1">
    <citation type="submission" date="2020-08" db="EMBL/GenBank/DDBJ databases">
        <title>Sequencing the genomes of 1000 actinobacteria strains.</title>
        <authorList>
            <person name="Klenk H.-P."/>
        </authorList>
    </citation>
    <scope>NUCLEOTIDE SEQUENCE [LARGE SCALE GENOMIC DNA]</scope>
    <source>
        <strain evidence="1 2">DSM 45486</strain>
    </source>
</reference>
<sequence length="79" mass="9034">MATMLPDEMLDEEPFTGVVVFMPWNEEVNVGRDAFDRLLARYFRCVEQAARTRNDPALAESWWPGFVATVDVLARRAEG</sequence>
<comment type="caution">
    <text evidence="1">The sequence shown here is derived from an EMBL/GenBank/DDBJ whole genome shotgun (WGS) entry which is preliminary data.</text>
</comment>
<organism evidence="1 2">
    <name type="scientific">Saccharothrix ecbatanensis</name>
    <dbReference type="NCBI Taxonomy" id="1105145"/>
    <lineage>
        <taxon>Bacteria</taxon>
        <taxon>Bacillati</taxon>
        <taxon>Actinomycetota</taxon>
        <taxon>Actinomycetes</taxon>
        <taxon>Pseudonocardiales</taxon>
        <taxon>Pseudonocardiaceae</taxon>
        <taxon>Saccharothrix</taxon>
    </lineage>
</organism>
<dbReference type="EMBL" id="JACHMO010000001">
    <property type="protein sequence ID" value="MBB5801981.1"/>
    <property type="molecule type" value="Genomic_DNA"/>
</dbReference>